<feature type="coiled-coil region" evidence="1">
    <location>
        <begin position="11"/>
        <end position="41"/>
    </location>
</feature>
<proteinExistence type="predicted"/>
<dbReference type="KEGG" id="sted:SPTER_47820"/>
<reference evidence="3 4" key="1">
    <citation type="submission" date="2019-02" db="EMBL/GenBank/DDBJ databases">
        <title>Closed genome of Sporomusa termitida DSM 4440.</title>
        <authorList>
            <person name="Poehlein A."/>
            <person name="Daniel R."/>
        </authorList>
    </citation>
    <scope>NUCLEOTIDE SEQUENCE [LARGE SCALE GENOMIC DNA]</scope>
    <source>
        <strain evidence="3 4">DSM 4440</strain>
    </source>
</reference>
<dbReference type="SMART" id="SM00267">
    <property type="entry name" value="GGDEF"/>
    <property type="match status" value="1"/>
</dbReference>
<dbReference type="InterPro" id="IPR050469">
    <property type="entry name" value="Diguanylate_Cyclase"/>
</dbReference>
<evidence type="ECO:0000313" key="4">
    <source>
        <dbReference type="Proteomes" id="UP000320776"/>
    </source>
</evidence>
<gene>
    <name evidence="3" type="ORF">SPTER_47820</name>
</gene>
<dbReference type="AlphaFoldDB" id="A0A517E118"/>
<evidence type="ECO:0000313" key="3">
    <source>
        <dbReference type="EMBL" id="QDR83299.1"/>
    </source>
</evidence>
<dbReference type="GO" id="GO:0005886">
    <property type="term" value="C:plasma membrane"/>
    <property type="evidence" value="ECO:0007669"/>
    <property type="project" value="TreeGrafter"/>
</dbReference>
<dbReference type="NCBIfam" id="TIGR00254">
    <property type="entry name" value="GGDEF"/>
    <property type="match status" value="1"/>
</dbReference>
<keyword evidence="4" id="KW-1185">Reference proteome</keyword>
<dbReference type="CDD" id="cd01949">
    <property type="entry name" value="GGDEF"/>
    <property type="match status" value="1"/>
</dbReference>
<dbReference type="RefSeq" id="WP_144352594.1">
    <property type="nucleotide sequence ID" value="NZ_CP036259.1"/>
</dbReference>
<name>A0A517E118_9FIRM</name>
<dbReference type="Pfam" id="PF00990">
    <property type="entry name" value="GGDEF"/>
    <property type="match status" value="1"/>
</dbReference>
<feature type="domain" description="GGDEF" evidence="2">
    <location>
        <begin position="366"/>
        <end position="500"/>
    </location>
</feature>
<keyword evidence="1" id="KW-0175">Coiled coil</keyword>
<organism evidence="3 4">
    <name type="scientific">Sporomusa termitida</name>
    <dbReference type="NCBI Taxonomy" id="2377"/>
    <lineage>
        <taxon>Bacteria</taxon>
        <taxon>Bacillati</taxon>
        <taxon>Bacillota</taxon>
        <taxon>Negativicutes</taxon>
        <taxon>Selenomonadales</taxon>
        <taxon>Sporomusaceae</taxon>
        <taxon>Sporomusa</taxon>
    </lineage>
</organism>
<dbReference type="InterPro" id="IPR043128">
    <property type="entry name" value="Rev_trsase/Diguanyl_cyclase"/>
</dbReference>
<dbReference type="InterPro" id="IPR000160">
    <property type="entry name" value="GGDEF_dom"/>
</dbReference>
<dbReference type="PROSITE" id="PS50887">
    <property type="entry name" value="GGDEF"/>
    <property type="match status" value="1"/>
</dbReference>
<dbReference type="InterPro" id="IPR029787">
    <property type="entry name" value="Nucleotide_cyclase"/>
</dbReference>
<dbReference type="GO" id="GO:0052621">
    <property type="term" value="F:diguanylate cyclase activity"/>
    <property type="evidence" value="ECO:0007669"/>
    <property type="project" value="TreeGrafter"/>
</dbReference>
<accession>A0A517E118</accession>
<dbReference type="GO" id="GO:1902201">
    <property type="term" value="P:negative regulation of bacterial-type flagellum-dependent cell motility"/>
    <property type="evidence" value="ECO:0007669"/>
    <property type="project" value="TreeGrafter"/>
</dbReference>
<dbReference type="GO" id="GO:0043709">
    <property type="term" value="P:cell adhesion involved in single-species biofilm formation"/>
    <property type="evidence" value="ECO:0007669"/>
    <property type="project" value="TreeGrafter"/>
</dbReference>
<dbReference type="PANTHER" id="PTHR45138">
    <property type="entry name" value="REGULATORY COMPONENTS OF SENSORY TRANSDUCTION SYSTEM"/>
    <property type="match status" value="1"/>
</dbReference>
<evidence type="ECO:0000256" key="1">
    <source>
        <dbReference type="SAM" id="Coils"/>
    </source>
</evidence>
<dbReference type="Gene3D" id="3.30.450.40">
    <property type="match status" value="1"/>
</dbReference>
<dbReference type="EMBL" id="CP036259">
    <property type="protein sequence ID" value="QDR83299.1"/>
    <property type="molecule type" value="Genomic_DNA"/>
</dbReference>
<dbReference type="SUPFAM" id="SSF55781">
    <property type="entry name" value="GAF domain-like"/>
    <property type="match status" value="1"/>
</dbReference>
<evidence type="ECO:0000259" key="2">
    <source>
        <dbReference type="PROSITE" id="PS50887"/>
    </source>
</evidence>
<dbReference type="PANTHER" id="PTHR45138:SF9">
    <property type="entry name" value="DIGUANYLATE CYCLASE DGCM-RELATED"/>
    <property type="match status" value="1"/>
</dbReference>
<dbReference type="Proteomes" id="UP000320776">
    <property type="component" value="Chromosome"/>
</dbReference>
<dbReference type="InterPro" id="IPR029016">
    <property type="entry name" value="GAF-like_dom_sf"/>
</dbReference>
<dbReference type="Gene3D" id="3.30.70.270">
    <property type="match status" value="1"/>
</dbReference>
<dbReference type="SUPFAM" id="SSF55073">
    <property type="entry name" value="Nucleotide cyclase"/>
    <property type="match status" value="1"/>
</dbReference>
<protein>
    <submittedName>
        <fullName evidence="3">GGDEF: diguanylate cyclase (GGDEF) domain protein</fullName>
    </submittedName>
</protein>
<sequence length="511" mass="57148">MEEKQQPDKYIEELIAKLALLEAENVQLKQTQQRIAEVNNNYLMLHYLTNNIQDCQTTQELWEAYLHNLSGCGFNYDYVAVILPDDNDNFTIKLTLADGKLLQAAFELEAGYILQAVTCKAAVSSADNLQVAAPVVKKAGIVRAVILAEKTSGIFFEDLQLLDVYIRQTAAIIENIILTESLRQFQELLGRQLDQFVMLHYVTKAIHDAGNYYDVLTNYLTTLCSPLGFGFQEGILYILAENKPQKATLKGDRLMLDELDLFESGLIERIIKAKHYQISPDHSHLLMPLKSFGNITAVIEINHDKGIMPEQVQMLEIFAMQTSSAIDNTRLKLHLEYLSFHDQLTKLYNRAYFETEIQRIESENLYPAGIIVCDLDGLKMVNDTWGHDAGDEFIAAAARLIRTATPDNAVAARIGGDEFGIIITGSAAETIDKAGQNLKKLLSKYNAGGPDIPVGMSIGWAASETPVAVIEIFKQADAQMYRDKSLNAAASRRHILKMNKRRLGTGAEKLR</sequence>
<dbReference type="OrthoDB" id="9759607at2"/>